<evidence type="ECO:0000256" key="3">
    <source>
        <dbReference type="ARBA" id="ARBA00023082"/>
    </source>
</evidence>
<feature type="domain" description="RNA polymerase sigma-70 region 2" evidence="6">
    <location>
        <begin position="13"/>
        <end position="75"/>
    </location>
</feature>
<evidence type="ECO:0000259" key="6">
    <source>
        <dbReference type="Pfam" id="PF04542"/>
    </source>
</evidence>
<evidence type="ECO:0000256" key="5">
    <source>
        <dbReference type="ARBA" id="ARBA00023163"/>
    </source>
</evidence>
<keyword evidence="4" id="KW-0238">DNA-binding</keyword>
<dbReference type="NCBIfam" id="TIGR02937">
    <property type="entry name" value="sigma70-ECF"/>
    <property type="match status" value="1"/>
</dbReference>
<dbReference type="Proteomes" id="UP001297422">
    <property type="component" value="Unassembled WGS sequence"/>
</dbReference>
<dbReference type="Gene3D" id="1.10.10.10">
    <property type="entry name" value="Winged helix-like DNA-binding domain superfamily/Winged helix DNA-binding domain"/>
    <property type="match status" value="1"/>
</dbReference>
<organism evidence="8 9">
    <name type="scientific">Mediterraneibacter gnavus</name>
    <name type="common">Ruminococcus gnavus</name>
    <dbReference type="NCBI Taxonomy" id="33038"/>
    <lineage>
        <taxon>Bacteria</taxon>
        <taxon>Bacillati</taxon>
        <taxon>Bacillota</taxon>
        <taxon>Clostridia</taxon>
        <taxon>Lachnospirales</taxon>
        <taxon>Lachnospiraceae</taxon>
        <taxon>Mediterraneibacter</taxon>
    </lineage>
</organism>
<dbReference type="Pfam" id="PF08281">
    <property type="entry name" value="Sigma70_r4_2"/>
    <property type="match status" value="1"/>
</dbReference>
<dbReference type="CDD" id="cd06171">
    <property type="entry name" value="Sigma70_r4"/>
    <property type="match status" value="1"/>
</dbReference>
<dbReference type="Gene3D" id="1.10.1740.10">
    <property type="match status" value="1"/>
</dbReference>
<keyword evidence="3" id="KW-0731">Sigma factor</keyword>
<dbReference type="InterPro" id="IPR013325">
    <property type="entry name" value="RNA_pol_sigma_r2"/>
</dbReference>
<dbReference type="PANTHER" id="PTHR43133">
    <property type="entry name" value="RNA POLYMERASE ECF-TYPE SIGMA FACTO"/>
    <property type="match status" value="1"/>
</dbReference>
<comment type="similarity">
    <text evidence="1">Belongs to the sigma-70 factor family. ECF subfamily.</text>
</comment>
<dbReference type="PANTHER" id="PTHR43133:SF8">
    <property type="entry name" value="RNA POLYMERASE SIGMA FACTOR HI_1459-RELATED"/>
    <property type="match status" value="1"/>
</dbReference>
<evidence type="ECO:0000313" key="9">
    <source>
        <dbReference type="Proteomes" id="UP001297422"/>
    </source>
</evidence>
<evidence type="ECO:0000256" key="2">
    <source>
        <dbReference type="ARBA" id="ARBA00023015"/>
    </source>
</evidence>
<dbReference type="InterPro" id="IPR036388">
    <property type="entry name" value="WH-like_DNA-bd_sf"/>
</dbReference>
<dbReference type="SUPFAM" id="SSF88659">
    <property type="entry name" value="Sigma3 and sigma4 domains of RNA polymerase sigma factors"/>
    <property type="match status" value="1"/>
</dbReference>
<dbReference type="GO" id="GO:0003677">
    <property type="term" value="F:DNA binding"/>
    <property type="evidence" value="ECO:0007669"/>
    <property type="project" value="UniProtKB-KW"/>
</dbReference>
<dbReference type="InterPro" id="IPR013324">
    <property type="entry name" value="RNA_pol_sigma_r3/r4-like"/>
</dbReference>
<evidence type="ECO:0000313" key="8">
    <source>
        <dbReference type="EMBL" id="MCB5493754.1"/>
    </source>
</evidence>
<feature type="domain" description="RNA polymerase sigma factor 70 region 4 type 2" evidence="7">
    <location>
        <begin position="99"/>
        <end position="150"/>
    </location>
</feature>
<keyword evidence="5" id="KW-0804">Transcription</keyword>
<evidence type="ECO:0000259" key="7">
    <source>
        <dbReference type="Pfam" id="PF08281"/>
    </source>
</evidence>
<evidence type="ECO:0000256" key="1">
    <source>
        <dbReference type="ARBA" id="ARBA00010641"/>
    </source>
</evidence>
<protein>
    <submittedName>
        <fullName evidence="8">RNA polymerase sigma factor</fullName>
    </submittedName>
</protein>
<dbReference type="SUPFAM" id="SSF88946">
    <property type="entry name" value="Sigma2 domain of RNA polymerase sigma factors"/>
    <property type="match status" value="1"/>
</dbReference>
<dbReference type="InterPro" id="IPR007627">
    <property type="entry name" value="RNA_pol_sigma70_r2"/>
</dbReference>
<dbReference type="Pfam" id="PF04542">
    <property type="entry name" value="Sigma70_r2"/>
    <property type="match status" value="1"/>
</dbReference>
<proteinExistence type="inferred from homology"/>
<gene>
    <name evidence="8" type="ORF">LIQ10_08365</name>
</gene>
<comment type="caution">
    <text evidence="8">The sequence shown here is derived from an EMBL/GenBank/DDBJ whole genome shotgun (WGS) entry which is preliminary data.</text>
</comment>
<keyword evidence="2" id="KW-0805">Transcription regulation</keyword>
<dbReference type="AlphaFoldDB" id="A0AAJ1AYH6"/>
<accession>A0AAJ1AYH6</accession>
<evidence type="ECO:0000256" key="4">
    <source>
        <dbReference type="ARBA" id="ARBA00023125"/>
    </source>
</evidence>
<dbReference type="EMBL" id="JAJBNC010000011">
    <property type="protein sequence ID" value="MCB5493754.1"/>
    <property type="molecule type" value="Genomic_DNA"/>
</dbReference>
<dbReference type="GO" id="GO:0006352">
    <property type="term" value="P:DNA-templated transcription initiation"/>
    <property type="evidence" value="ECO:0007669"/>
    <property type="project" value="InterPro"/>
</dbReference>
<dbReference type="RefSeq" id="WP_173879563.1">
    <property type="nucleotide sequence ID" value="NZ_JAAIMT010000027.1"/>
</dbReference>
<reference evidence="8" key="1">
    <citation type="submission" date="2021-10" db="EMBL/GenBank/DDBJ databases">
        <title>Collection of gut derived symbiotic bacterial strains cultured from healthy donors.</title>
        <authorList>
            <person name="Lin H."/>
            <person name="Littmann E."/>
            <person name="Claire K."/>
            <person name="Pamer E."/>
        </authorList>
    </citation>
    <scope>NUCLEOTIDE SEQUENCE</scope>
    <source>
        <strain evidence="8">MSK.23.4</strain>
    </source>
</reference>
<sequence>MGRKINQDLERVFNTYYNILYKAAVIMLCNEQDASDAVQETFIKYLEHKKEFHDLEHEKAWLLRVNINICKNIMRFHRLHPTIGFDTINLSYQDNKDYELMSALLRLRKQAKEVLILYFIEGYRNKEIASILGISENAVKKRLERAKKELIQEYDKRG</sequence>
<dbReference type="InterPro" id="IPR039425">
    <property type="entry name" value="RNA_pol_sigma-70-like"/>
</dbReference>
<name>A0AAJ1AYH6_MEDGN</name>
<dbReference type="GO" id="GO:0016987">
    <property type="term" value="F:sigma factor activity"/>
    <property type="evidence" value="ECO:0007669"/>
    <property type="project" value="UniProtKB-KW"/>
</dbReference>
<dbReference type="InterPro" id="IPR014284">
    <property type="entry name" value="RNA_pol_sigma-70_dom"/>
</dbReference>
<dbReference type="InterPro" id="IPR013249">
    <property type="entry name" value="RNA_pol_sigma70_r4_t2"/>
</dbReference>